<name>A0A6L6QN12_9BURK</name>
<accession>A0A6L6QN12</accession>
<keyword evidence="2" id="KW-1185">Reference proteome</keyword>
<organism evidence="1 2">
    <name type="scientific">Massilia eburnea</name>
    <dbReference type="NCBI Taxonomy" id="1776165"/>
    <lineage>
        <taxon>Bacteria</taxon>
        <taxon>Pseudomonadati</taxon>
        <taxon>Pseudomonadota</taxon>
        <taxon>Betaproteobacteria</taxon>
        <taxon>Burkholderiales</taxon>
        <taxon>Oxalobacteraceae</taxon>
        <taxon>Telluria group</taxon>
        <taxon>Massilia</taxon>
    </lineage>
</organism>
<evidence type="ECO:0000313" key="1">
    <source>
        <dbReference type="EMBL" id="MTW13555.1"/>
    </source>
</evidence>
<dbReference type="OrthoDB" id="334393at2"/>
<dbReference type="RefSeq" id="WP_155456473.1">
    <property type="nucleotide sequence ID" value="NZ_WNKX01000024.1"/>
</dbReference>
<dbReference type="AlphaFoldDB" id="A0A6L6QN12"/>
<comment type="caution">
    <text evidence="1">The sequence shown here is derived from an EMBL/GenBank/DDBJ whole genome shotgun (WGS) entry which is preliminary data.</text>
</comment>
<dbReference type="EMBL" id="WNKX01000024">
    <property type="protein sequence ID" value="MTW13555.1"/>
    <property type="molecule type" value="Genomic_DNA"/>
</dbReference>
<protein>
    <recommendedName>
        <fullName evidence="3">Pyridoxamine 5'-phosphate oxidase putative domain-containing protein</fullName>
    </recommendedName>
</protein>
<dbReference type="Proteomes" id="UP000472320">
    <property type="component" value="Unassembled WGS sequence"/>
</dbReference>
<evidence type="ECO:0008006" key="3">
    <source>
        <dbReference type="Google" id="ProtNLM"/>
    </source>
</evidence>
<proteinExistence type="predicted"/>
<dbReference type="Gene3D" id="2.30.110.10">
    <property type="entry name" value="Electron Transport, Fmn-binding Protein, Chain A"/>
    <property type="match status" value="1"/>
</dbReference>
<evidence type="ECO:0000313" key="2">
    <source>
        <dbReference type="Proteomes" id="UP000472320"/>
    </source>
</evidence>
<reference evidence="1 2" key="1">
    <citation type="submission" date="2019-11" db="EMBL/GenBank/DDBJ databases">
        <title>Type strains purchased from KCTC, JCM and DSMZ.</title>
        <authorList>
            <person name="Lu H."/>
        </authorList>
    </citation>
    <scope>NUCLEOTIDE SEQUENCE [LARGE SCALE GENOMIC DNA]</scope>
    <source>
        <strain evidence="1 2">JCM 31587</strain>
    </source>
</reference>
<dbReference type="SUPFAM" id="SSF50475">
    <property type="entry name" value="FMN-binding split barrel"/>
    <property type="match status" value="1"/>
</dbReference>
<dbReference type="InterPro" id="IPR012349">
    <property type="entry name" value="Split_barrel_FMN-bd"/>
</dbReference>
<sequence length="162" mass="17389">MSAPTLDPGQIAFMRSGVSISVASCDRNGMPQLVRAIGCRVSDDGRRVTVFVPEKKSQAVQRDIFATGAIAVAFTQPSTHRTMQLKSRDARVSALQPDDVQLVEAYRDAFVAEVGAIGFREAMVRTLLSCLPEELVALSFCPSEAYSQTPGPNAGKKLEAGE</sequence>
<gene>
    <name evidence="1" type="ORF">GM658_23370</name>
</gene>